<dbReference type="EMBL" id="MN740229">
    <property type="protein sequence ID" value="QHT94683.1"/>
    <property type="molecule type" value="Genomic_DNA"/>
</dbReference>
<name>A0A6C0IT24_9ZZZZ</name>
<reference evidence="1" key="1">
    <citation type="journal article" date="2020" name="Nature">
        <title>Giant virus diversity and host interactions through global metagenomics.</title>
        <authorList>
            <person name="Schulz F."/>
            <person name="Roux S."/>
            <person name="Paez-Espino D."/>
            <person name="Jungbluth S."/>
            <person name="Walsh D.A."/>
            <person name="Denef V.J."/>
            <person name="McMahon K.D."/>
            <person name="Konstantinidis K.T."/>
            <person name="Eloe-Fadrosh E.A."/>
            <person name="Kyrpides N.C."/>
            <person name="Woyke T."/>
        </authorList>
    </citation>
    <scope>NUCLEOTIDE SEQUENCE</scope>
    <source>
        <strain evidence="1">GVMAG-M-3300024261-26</strain>
    </source>
</reference>
<organism evidence="1">
    <name type="scientific">viral metagenome</name>
    <dbReference type="NCBI Taxonomy" id="1070528"/>
    <lineage>
        <taxon>unclassified sequences</taxon>
        <taxon>metagenomes</taxon>
        <taxon>organismal metagenomes</taxon>
    </lineage>
</organism>
<sequence>MLRCLITVSRSSHARHYAKHIVVNGIYTNLGGLGSGYGTRRKNKLKNSVINSGEIAATRRLVLLGAKGEGVYVDTSIGGTGVVLVGLDNIEVRALTLREAVLSVKLKLGGDNGILTPTMHVKGRLGEYKGTGIRESGTGGGRSLPGSLGGGGITSSVIHLEKTIRVDNTVGTRCLVKTTEGMDGIGKGINGVSVIERLGTEGLEEGLTSLKRSAVVYVLIGLDNPDKLLTGVVEVELNLVGRGTNRLVTSELNLLNEVLMRVLGHLAALIGVKEDVVYVKGSSYERLLVGTADRLCGRSGIKSLDGPEALTDRAEIDVNLNLVVLKSNKRKSESRVAAEPELKGNIESGLRKGVTGSAHLGGSTRGSTGSRYISETRVSDVGKSGGVANHLVVTRLLLLGEGKLVPDVHPVTVLTVNALTTNLDLNLGNELLTDVIQPAGIYGSGTVHCLVNLGKSDLKVCAVGKVAVSADCAGYATAEIGLTREGLFDGLHSEVSVASVRHLPEGNLGGSSKENVLGAIGDKLHKSSSHLSVVIQ</sequence>
<accession>A0A6C0IT24</accession>
<evidence type="ECO:0000313" key="1">
    <source>
        <dbReference type="EMBL" id="QHT94683.1"/>
    </source>
</evidence>
<proteinExistence type="predicted"/>
<protein>
    <submittedName>
        <fullName evidence="1">Uncharacterized protein</fullName>
    </submittedName>
</protein>
<dbReference type="AlphaFoldDB" id="A0A6C0IT24"/>